<gene>
    <name evidence="3" type="ORF">ALC57_05303</name>
</gene>
<dbReference type="STRING" id="471704.A0A151JB46"/>
<organism evidence="3 4">
    <name type="scientific">Trachymyrmex cornetzi</name>
    <dbReference type="NCBI Taxonomy" id="471704"/>
    <lineage>
        <taxon>Eukaryota</taxon>
        <taxon>Metazoa</taxon>
        <taxon>Ecdysozoa</taxon>
        <taxon>Arthropoda</taxon>
        <taxon>Hexapoda</taxon>
        <taxon>Insecta</taxon>
        <taxon>Pterygota</taxon>
        <taxon>Neoptera</taxon>
        <taxon>Endopterygota</taxon>
        <taxon>Hymenoptera</taxon>
        <taxon>Apocrita</taxon>
        <taxon>Aculeata</taxon>
        <taxon>Formicoidea</taxon>
        <taxon>Formicidae</taxon>
        <taxon>Myrmicinae</taxon>
        <taxon>Trachymyrmex</taxon>
    </lineage>
</organism>
<name>A0A151JB46_9HYME</name>
<proteinExistence type="predicted"/>
<reference evidence="3 4" key="1">
    <citation type="submission" date="2015-09" db="EMBL/GenBank/DDBJ databases">
        <title>Trachymyrmex cornetzi WGS genome.</title>
        <authorList>
            <person name="Nygaard S."/>
            <person name="Hu H."/>
            <person name="Boomsma J."/>
            <person name="Zhang G."/>
        </authorList>
    </citation>
    <scope>NUCLEOTIDE SEQUENCE [LARGE SCALE GENOMIC DNA]</scope>
    <source>
        <strain evidence="3">Tcor2-1</strain>
        <tissue evidence="3">Whole body</tissue>
    </source>
</reference>
<dbReference type="Pfam" id="PF05699">
    <property type="entry name" value="Dimer_Tnp_hAT"/>
    <property type="match status" value="1"/>
</dbReference>
<dbReference type="PANTHER" id="PTHR37162:SF1">
    <property type="entry name" value="BED-TYPE DOMAIN-CONTAINING PROTEIN"/>
    <property type="match status" value="1"/>
</dbReference>
<evidence type="ECO:0000313" key="4">
    <source>
        <dbReference type="Proteomes" id="UP000078492"/>
    </source>
</evidence>
<feature type="signal peptide" evidence="1">
    <location>
        <begin position="1"/>
        <end position="23"/>
    </location>
</feature>
<dbReference type="InterPro" id="IPR012337">
    <property type="entry name" value="RNaseH-like_sf"/>
</dbReference>
<dbReference type="AlphaFoldDB" id="A0A151JB46"/>
<evidence type="ECO:0000256" key="1">
    <source>
        <dbReference type="SAM" id="SignalP"/>
    </source>
</evidence>
<dbReference type="EMBL" id="KQ979187">
    <property type="protein sequence ID" value="KYN22300.1"/>
    <property type="molecule type" value="Genomic_DNA"/>
</dbReference>
<protein>
    <recommendedName>
        <fullName evidence="2">HAT C-terminal dimerisation domain-containing protein</fullName>
    </recommendedName>
</protein>
<feature type="domain" description="HAT C-terminal dimerisation" evidence="2">
    <location>
        <begin position="568"/>
        <end position="621"/>
    </location>
</feature>
<feature type="chain" id="PRO_5007582564" description="HAT C-terminal dimerisation domain-containing protein" evidence="1">
    <location>
        <begin position="24"/>
        <end position="681"/>
    </location>
</feature>
<dbReference type="PANTHER" id="PTHR37162">
    <property type="entry name" value="HAT FAMILY DIMERISATION DOMAINCONTAINING PROTEIN-RELATED"/>
    <property type="match status" value="1"/>
</dbReference>
<keyword evidence="4" id="KW-1185">Reference proteome</keyword>
<dbReference type="SUPFAM" id="SSF53098">
    <property type="entry name" value="Ribonuclease H-like"/>
    <property type="match status" value="1"/>
</dbReference>
<accession>A0A151JB46</accession>
<evidence type="ECO:0000259" key="2">
    <source>
        <dbReference type="Pfam" id="PF05699"/>
    </source>
</evidence>
<dbReference type="GO" id="GO:0046983">
    <property type="term" value="F:protein dimerization activity"/>
    <property type="evidence" value="ECO:0007669"/>
    <property type="project" value="InterPro"/>
</dbReference>
<dbReference type="Proteomes" id="UP000078492">
    <property type="component" value="Unassembled WGS sequence"/>
</dbReference>
<feature type="non-terminal residue" evidence="3">
    <location>
        <position position="1"/>
    </location>
</feature>
<evidence type="ECO:0000313" key="3">
    <source>
        <dbReference type="EMBL" id="KYN22300.1"/>
    </source>
</evidence>
<keyword evidence="1" id="KW-0732">Signal</keyword>
<sequence>ISILIINFVIILLDLLYRMNSESEENIQSLPDTPPKTKLKTIQKHRQQKFRNAWLVDDNFKTWLSKVPNNCKKVKKFELKLCAFLAEHNMSFRALDHLTPLTKECITDSEIVRRMHLKSTKGTAVIKNVIGLSEKEHLRNKLQSCYFSVLIDKSTDIAAVKTMCIIVRYFDIEELQVVSKFWDLCQVFEKDKDTEGATAEHLFNLLRISLESQDISFDNIMGFASDGCNTMMGSQNSVASRFMEKCPGIFIFKCICHSLHLCASEACKELPRTCEALARKVYNEFKNSAKRQYHFQEFQDFLDIEVHKILRPSQTRWLSLYAIVNRILEQWDALKLYFREQMLTARLHSVEQIVQAFDNPITKLYYLFLQWVLPKFTKLNELFQSRSVVLTSLHEKMSVNYRELLETYLCKNYIYRTALKDIDPFNEEKHLRPEQMYFGVKVMEMLSTPAINNNEHLKADFRSTCVKFLAIGCNQIKQRFNFDDPILMFVTNLSPSKAMLRSTRDNVPSLLPLMKLLPRIVDPKEYQDIDDEWRQLPLYELPVDINPKGNVDLFWAKLMFIDDNDQGLTFKKLSKFVLDVLSLPHSNADCERLFSQINLIKTKTRNKLITSTINGLLLTKQRVQGNCLNYEPSKQEYSCMTKALMYPKITDIHKGTTCKLKSCNVYEENDELNDFNDITIC</sequence>
<dbReference type="InterPro" id="IPR008906">
    <property type="entry name" value="HATC_C_dom"/>
</dbReference>